<dbReference type="GeneID" id="18675961"/>
<dbReference type="RefSeq" id="XP_007272229.1">
    <property type="nucleotide sequence ID" value="XM_007272167.1"/>
</dbReference>
<keyword evidence="2" id="KW-1185">Reference proteome</keyword>
<proteinExistence type="predicted"/>
<reference evidence="2" key="1">
    <citation type="journal article" date="2012" name="Science">
        <title>The Paleozoic origin of enzymatic lignin decomposition reconstructed from 31 fungal genomes.</title>
        <authorList>
            <person name="Floudas D."/>
            <person name="Binder M."/>
            <person name="Riley R."/>
            <person name="Barry K."/>
            <person name="Blanchette R.A."/>
            <person name="Henrissat B."/>
            <person name="Martinez A.T."/>
            <person name="Otillar R."/>
            <person name="Spatafora J.W."/>
            <person name="Yadav J.S."/>
            <person name="Aerts A."/>
            <person name="Benoit I."/>
            <person name="Boyd A."/>
            <person name="Carlson A."/>
            <person name="Copeland A."/>
            <person name="Coutinho P.M."/>
            <person name="de Vries R.P."/>
            <person name="Ferreira P."/>
            <person name="Findley K."/>
            <person name="Foster B."/>
            <person name="Gaskell J."/>
            <person name="Glotzer D."/>
            <person name="Gorecki P."/>
            <person name="Heitman J."/>
            <person name="Hesse C."/>
            <person name="Hori C."/>
            <person name="Igarashi K."/>
            <person name="Jurgens J.A."/>
            <person name="Kallen N."/>
            <person name="Kersten P."/>
            <person name="Kohler A."/>
            <person name="Kuees U."/>
            <person name="Kumar T.K.A."/>
            <person name="Kuo A."/>
            <person name="LaButti K."/>
            <person name="Larrondo L.F."/>
            <person name="Lindquist E."/>
            <person name="Ling A."/>
            <person name="Lombard V."/>
            <person name="Lucas S."/>
            <person name="Lundell T."/>
            <person name="Martin R."/>
            <person name="McLaughlin D.J."/>
            <person name="Morgenstern I."/>
            <person name="Morin E."/>
            <person name="Murat C."/>
            <person name="Nagy L.G."/>
            <person name="Nolan M."/>
            <person name="Ohm R.A."/>
            <person name="Patyshakuliyeva A."/>
            <person name="Rokas A."/>
            <person name="Ruiz-Duenas F.J."/>
            <person name="Sabat G."/>
            <person name="Salamov A."/>
            <person name="Samejima M."/>
            <person name="Schmutz J."/>
            <person name="Slot J.C."/>
            <person name="St John F."/>
            <person name="Stenlid J."/>
            <person name="Sun H."/>
            <person name="Sun S."/>
            <person name="Syed K."/>
            <person name="Tsang A."/>
            <person name="Wiebenga A."/>
            <person name="Young D."/>
            <person name="Pisabarro A."/>
            <person name="Eastwood D.C."/>
            <person name="Martin F."/>
            <person name="Cullen D."/>
            <person name="Grigoriev I.V."/>
            <person name="Hibbett D.S."/>
        </authorList>
    </citation>
    <scope>NUCLEOTIDE SEQUENCE [LARGE SCALE GENOMIC DNA]</scope>
    <source>
        <strain evidence="2">MF3/22</strain>
    </source>
</reference>
<evidence type="ECO:0000313" key="2">
    <source>
        <dbReference type="Proteomes" id="UP000053630"/>
    </source>
</evidence>
<dbReference type="Proteomes" id="UP000053630">
    <property type="component" value="Unassembled WGS sequence"/>
</dbReference>
<evidence type="ECO:0000313" key="1">
    <source>
        <dbReference type="EMBL" id="EJC97509.1"/>
    </source>
</evidence>
<protein>
    <submittedName>
        <fullName evidence="1">Uncharacterized protein</fullName>
    </submittedName>
</protein>
<name>R7SIS0_FOMME</name>
<sequence>MSVLCIRPYTAVFGLIGYGIQPVLYEPYLVSQSPFKRFSDINRFVPTLMNAAGSPSLLCVIGSHLLIHLKEAGERGMNEGTSYRLRTLSDIGFAEDAPTGTATGSNEE</sequence>
<gene>
    <name evidence="1" type="ORF">FOMMEDRAFT_163062</name>
</gene>
<accession>R7SIS0</accession>
<organism evidence="1 2">
    <name type="scientific">Fomitiporia mediterranea (strain MF3/22)</name>
    <name type="common">Grapevine white-rot fungus</name>
    <dbReference type="NCBI Taxonomy" id="694068"/>
    <lineage>
        <taxon>Eukaryota</taxon>
        <taxon>Fungi</taxon>
        <taxon>Dikarya</taxon>
        <taxon>Basidiomycota</taxon>
        <taxon>Agaricomycotina</taxon>
        <taxon>Agaricomycetes</taxon>
        <taxon>Hymenochaetales</taxon>
        <taxon>Hymenochaetaceae</taxon>
        <taxon>Fomitiporia</taxon>
    </lineage>
</organism>
<dbReference type="KEGG" id="fme:FOMMEDRAFT_163062"/>
<dbReference type="AlphaFoldDB" id="R7SIS0"/>
<dbReference type="EMBL" id="JH718238">
    <property type="protein sequence ID" value="EJC97509.1"/>
    <property type="molecule type" value="Genomic_DNA"/>
</dbReference>